<keyword evidence="4" id="KW-1185">Reference proteome</keyword>
<keyword evidence="1" id="KW-1133">Transmembrane helix</keyword>
<name>A0ABX8BZQ2_9ACTN</name>
<protein>
    <submittedName>
        <fullName evidence="3">Type II secretion system F family protein</fullName>
    </submittedName>
</protein>
<dbReference type="EMBL" id="CP074133">
    <property type="protein sequence ID" value="QUX25823.1"/>
    <property type="molecule type" value="Genomic_DNA"/>
</dbReference>
<proteinExistence type="predicted"/>
<evidence type="ECO:0000313" key="4">
    <source>
        <dbReference type="Proteomes" id="UP000676079"/>
    </source>
</evidence>
<keyword evidence="2" id="KW-0732">Signal</keyword>
<gene>
    <name evidence="3" type="ORF">KGD84_07595</name>
</gene>
<evidence type="ECO:0000313" key="3">
    <source>
        <dbReference type="EMBL" id="QUX25823.1"/>
    </source>
</evidence>
<sequence length="176" mass="18125">MVWLLAVLVAGAGFCAPDLAAHSAAAEHRGELRATASVLADLVVMGLAAGAGTTGAVTTALQYGNGRAPERIRRAVRAATLRHRPAWEGLETLARETGVRELAELAASLHLGGTCGAHTRTSLTAKATSLRARRLAETEAAANAATERMTLPTMGLVAGFLTLISYAALTHVTAGF</sequence>
<dbReference type="PANTHER" id="PTHR35007">
    <property type="entry name" value="INTEGRAL MEMBRANE PROTEIN-RELATED"/>
    <property type="match status" value="1"/>
</dbReference>
<feature type="transmembrane region" description="Helical" evidence="1">
    <location>
        <begin position="156"/>
        <end position="174"/>
    </location>
</feature>
<feature type="transmembrane region" description="Helical" evidence="1">
    <location>
        <begin position="42"/>
        <end position="64"/>
    </location>
</feature>
<evidence type="ECO:0000256" key="2">
    <source>
        <dbReference type="SAM" id="SignalP"/>
    </source>
</evidence>
<keyword evidence="1" id="KW-0472">Membrane</keyword>
<feature type="chain" id="PRO_5046719971" evidence="2">
    <location>
        <begin position="21"/>
        <end position="176"/>
    </location>
</feature>
<feature type="signal peptide" evidence="2">
    <location>
        <begin position="1"/>
        <end position="20"/>
    </location>
</feature>
<keyword evidence="1" id="KW-0812">Transmembrane</keyword>
<evidence type="ECO:0000256" key="1">
    <source>
        <dbReference type="SAM" id="Phobius"/>
    </source>
</evidence>
<accession>A0ABX8BZQ2</accession>
<organism evidence="3 4">
    <name type="scientific">Nocardiopsis changdeensis</name>
    <dbReference type="NCBI Taxonomy" id="2831969"/>
    <lineage>
        <taxon>Bacteria</taxon>
        <taxon>Bacillati</taxon>
        <taxon>Actinomycetota</taxon>
        <taxon>Actinomycetes</taxon>
        <taxon>Streptosporangiales</taxon>
        <taxon>Nocardiopsidaceae</taxon>
        <taxon>Nocardiopsis</taxon>
    </lineage>
</organism>
<dbReference type="PANTHER" id="PTHR35007:SF1">
    <property type="entry name" value="PILUS ASSEMBLY PROTEIN"/>
    <property type="match status" value="1"/>
</dbReference>
<dbReference type="Proteomes" id="UP000676079">
    <property type="component" value="Chromosome"/>
</dbReference>
<reference evidence="3 4" key="1">
    <citation type="submission" date="2021-05" db="EMBL/GenBank/DDBJ databases">
        <title>Direct Submission.</title>
        <authorList>
            <person name="Li K."/>
            <person name="Gao J."/>
        </authorList>
    </citation>
    <scope>NUCLEOTIDE SEQUENCE [LARGE SCALE GENOMIC DNA]</scope>
    <source>
        <strain evidence="3 4">Mg02</strain>
    </source>
</reference>